<dbReference type="EMBL" id="JBEPNJ010000004">
    <property type="protein sequence ID" value="MET3771917.1"/>
    <property type="molecule type" value="Genomic_DNA"/>
</dbReference>
<evidence type="ECO:0000313" key="1">
    <source>
        <dbReference type="EMBL" id="MET3771917.1"/>
    </source>
</evidence>
<comment type="caution">
    <text evidence="1">The sequence shown here is derived from an EMBL/GenBank/DDBJ whole genome shotgun (WGS) entry which is preliminary data.</text>
</comment>
<protein>
    <submittedName>
        <fullName evidence="1">Uncharacterized protein</fullName>
    </submittedName>
</protein>
<evidence type="ECO:0000313" key="2">
    <source>
        <dbReference type="Proteomes" id="UP001549207"/>
    </source>
</evidence>
<organism evidence="1 2">
    <name type="scientific">Arthrobacter nitrophenolicus</name>
    <dbReference type="NCBI Taxonomy" id="683150"/>
    <lineage>
        <taxon>Bacteria</taxon>
        <taxon>Bacillati</taxon>
        <taxon>Actinomycetota</taxon>
        <taxon>Actinomycetes</taxon>
        <taxon>Micrococcales</taxon>
        <taxon>Micrococcaceae</taxon>
        <taxon>Arthrobacter</taxon>
    </lineage>
</organism>
<gene>
    <name evidence="1" type="ORF">ABIC98_001554</name>
</gene>
<accession>A0ACC6TDV5</accession>
<keyword evidence="2" id="KW-1185">Reference proteome</keyword>
<name>A0ACC6TDV5_9MICC</name>
<sequence>MARQSDGEERPGINTSGTAYPPEGPATPPSAAPAGQPPAPPPTPHAPPPRPGLSYSAPAPIAVIPPAPGTIRHGRTLWLASFLAGLAVLVGSFLTRDGHLERLRGVVEQMAPGGDAEAVTTATGIVFWGSGGALLLAILLEAAMLGVVLGRQGWARWALIPLLAGHALVMIVAVAFLVPDGDGASYVLLLWGAELLLALAGLVMFFLPSANAWLKSSRAG</sequence>
<reference evidence="1" key="1">
    <citation type="submission" date="2024-06" db="EMBL/GenBank/DDBJ databases">
        <title>Genomic Encyclopedia of Type Strains, Phase IV (KMG-IV): sequencing the most valuable type-strain genomes for metagenomic binning, comparative biology and taxonomic classification.</title>
        <authorList>
            <person name="Goeker M."/>
        </authorList>
    </citation>
    <scope>NUCLEOTIDE SEQUENCE</scope>
    <source>
        <strain evidence="1">SJCon</strain>
    </source>
</reference>
<dbReference type="Proteomes" id="UP001549207">
    <property type="component" value="Unassembled WGS sequence"/>
</dbReference>
<proteinExistence type="predicted"/>